<dbReference type="GO" id="GO:0046872">
    <property type="term" value="F:metal ion binding"/>
    <property type="evidence" value="ECO:0007669"/>
    <property type="project" value="UniProtKB-KW"/>
</dbReference>
<keyword evidence="2" id="KW-0479">Metal-binding</keyword>
<reference evidence="6" key="1">
    <citation type="journal article" date="2021" name="PeerJ">
        <title>Extensive microbial diversity within the chicken gut microbiome revealed by metagenomics and culture.</title>
        <authorList>
            <person name="Gilroy R."/>
            <person name="Ravi A."/>
            <person name="Getino M."/>
            <person name="Pursley I."/>
            <person name="Horton D.L."/>
            <person name="Alikhan N.F."/>
            <person name="Baker D."/>
            <person name="Gharbi K."/>
            <person name="Hall N."/>
            <person name="Watson M."/>
            <person name="Adriaenssens E.M."/>
            <person name="Foster-Nyarko E."/>
            <person name="Jarju S."/>
            <person name="Secka A."/>
            <person name="Antonio M."/>
            <person name="Oren A."/>
            <person name="Chaudhuri R.R."/>
            <person name="La Ragione R."/>
            <person name="Hildebrand F."/>
            <person name="Pallen M.J."/>
        </authorList>
    </citation>
    <scope>NUCLEOTIDE SEQUENCE</scope>
    <source>
        <strain evidence="6">ChiHjej10B9-743</strain>
    </source>
</reference>
<keyword evidence="4" id="KW-0411">Iron-sulfur</keyword>
<comment type="caution">
    <text evidence="6">The sequence shown here is derived from an EMBL/GenBank/DDBJ whole genome shotgun (WGS) entry which is preliminary data.</text>
</comment>
<evidence type="ECO:0000259" key="5">
    <source>
        <dbReference type="Pfam" id="PF01869"/>
    </source>
</evidence>
<dbReference type="InterPro" id="IPR051805">
    <property type="entry name" value="Dehydratase_Activator_Redct"/>
</dbReference>
<name>A0A9D1ZAX4_9ACTN</name>
<dbReference type="PANTHER" id="PTHR32329:SF2">
    <property type="entry name" value="BIFUNCTIONAL PROTEIN [INCLUDES 2-HYDROXYACYL-COA DEHYDRATASE (N-TER) AND ITS ACTIVATOR DOMAIN (C_TERM)"/>
    <property type="match status" value="1"/>
</dbReference>
<proteinExistence type="predicted"/>
<evidence type="ECO:0000313" key="7">
    <source>
        <dbReference type="Proteomes" id="UP000824133"/>
    </source>
</evidence>
<feature type="domain" description="ATPase BadF/BadG/BcrA/BcrD type" evidence="5">
    <location>
        <begin position="12"/>
        <end position="258"/>
    </location>
</feature>
<dbReference type="InterPro" id="IPR043129">
    <property type="entry name" value="ATPase_NBD"/>
</dbReference>
<dbReference type="AlphaFoldDB" id="A0A9D1ZAX4"/>
<dbReference type="Pfam" id="PF01869">
    <property type="entry name" value="BcrAD_BadFG"/>
    <property type="match status" value="1"/>
</dbReference>
<evidence type="ECO:0000256" key="1">
    <source>
        <dbReference type="ARBA" id="ARBA00001966"/>
    </source>
</evidence>
<comment type="cofactor">
    <cofactor evidence="1">
        <name>[4Fe-4S] cluster</name>
        <dbReference type="ChEBI" id="CHEBI:49883"/>
    </cofactor>
</comment>
<keyword evidence="3" id="KW-0408">Iron</keyword>
<dbReference type="SUPFAM" id="SSF53067">
    <property type="entry name" value="Actin-like ATPase domain"/>
    <property type="match status" value="1"/>
</dbReference>
<dbReference type="InterPro" id="IPR008275">
    <property type="entry name" value="CoA_E_activase_dom"/>
</dbReference>
<dbReference type="CDD" id="cd24109">
    <property type="entry name" value="ASKHA_NBD_YjiL-like"/>
    <property type="match status" value="1"/>
</dbReference>
<evidence type="ECO:0000256" key="3">
    <source>
        <dbReference type="ARBA" id="ARBA00023004"/>
    </source>
</evidence>
<protein>
    <submittedName>
        <fullName evidence="6">CoA activase</fullName>
    </submittedName>
</protein>
<accession>A0A9D1ZAX4</accession>
<dbReference type="Gene3D" id="3.30.420.40">
    <property type="match status" value="2"/>
</dbReference>
<evidence type="ECO:0000256" key="4">
    <source>
        <dbReference type="ARBA" id="ARBA00023014"/>
    </source>
</evidence>
<dbReference type="Proteomes" id="UP000824133">
    <property type="component" value="Unassembled WGS sequence"/>
</dbReference>
<sequence length="262" mass="26328">MASDEKSPRLGIGLDIGSTATKLVVLGDDGAVSHTDLMPTGFSSVDAAARALASLEAAGFAPGGGARVVATGYGRVAVPYADKVVTEITCHGRGAAHLFGPEGTVIDVGGQDTKVIRLRGGRVAKFAMNDKCAAGTGRFLEVMADRLGVSQEELSALARAGEPTRISSMCTVFAESEVISLVGRGEPRENIAGGVVESVAGRVATLVASAGGSAPYYLTGGLCDNGYVVERLAALLGAPVTTCSDARYAGAIGAALAALDLG</sequence>
<dbReference type="InterPro" id="IPR002731">
    <property type="entry name" value="ATPase_BadF"/>
</dbReference>
<dbReference type="NCBIfam" id="TIGR00241">
    <property type="entry name" value="CoA_E_activ"/>
    <property type="match status" value="1"/>
</dbReference>
<dbReference type="PANTHER" id="PTHR32329">
    <property type="entry name" value="BIFUNCTIONAL PROTEIN [INCLUDES 2-HYDROXYACYL-COA DEHYDRATASE (N-TER) AND ITS ACTIVATOR DOMAIN (C_TERM)-RELATED"/>
    <property type="match status" value="1"/>
</dbReference>
<organism evidence="6 7">
    <name type="scientific">Candidatus Olsenella excrementavium</name>
    <dbReference type="NCBI Taxonomy" id="2838709"/>
    <lineage>
        <taxon>Bacteria</taxon>
        <taxon>Bacillati</taxon>
        <taxon>Actinomycetota</taxon>
        <taxon>Coriobacteriia</taxon>
        <taxon>Coriobacteriales</taxon>
        <taxon>Atopobiaceae</taxon>
        <taxon>Olsenella</taxon>
    </lineage>
</organism>
<gene>
    <name evidence="6" type="ORF">IAA42_06400</name>
</gene>
<reference evidence="6" key="2">
    <citation type="submission" date="2021-04" db="EMBL/GenBank/DDBJ databases">
        <authorList>
            <person name="Gilroy R."/>
        </authorList>
    </citation>
    <scope>NUCLEOTIDE SEQUENCE</scope>
    <source>
        <strain evidence="6">ChiHjej10B9-743</strain>
    </source>
</reference>
<dbReference type="GO" id="GO:0051536">
    <property type="term" value="F:iron-sulfur cluster binding"/>
    <property type="evidence" value="ECO:0007669"/>
    <property type="project" value="UniProtKB-KW"/>
</dbReference>
<evidence type="ECO:0000256" key="2">
    <source>
        <dbReference type="ARBA" id="ARBA00022723"/>
    </source>
</evidence>
<dbReference type="EMBL" id="DXCP01000046">
    <property type="protein sequence ID" value="HIY80045.1"/>
    <property type="molecule type" value="Genomic_DNA"/>
</dbReference>
<evidence type="ECO:0000313" key="6">
    <source>
        <dbReference type="EMBL" id="HIY80045.1"/>
    </source>
</evidence>